<keyword evidence="5" id="KW-1185">Reference proteome</keyword>
<dbReference type="GO" id="GO:0046872">
    <property type="term" value="F:metal ion binding"/>
    <property type="evidence" value="ECO:0007669"/>
    <property type="project" value="UniProtKB-KW"/>
</dbReference>
<dbReference type="RefSeq" id="WP_163249655.1">
    <property type="nucleotide sequence ID" value="NZ_SXDP01000012.1"/>
</dbReference>
<feature type="domain" description="Peptidase M20 dimerisation" evidence="3">
    <location>
        <begin position="184"/>
        <end position="277"/>
    </location>
</feature>
<dbReference type="GO" id="GO:0050118">
    <property type="term" value="F:N-acetyldiaminopimelate deacetylase activity"/>
    <property type="evidence" value="ECO:0007669"/>
    <property type="project" value="UniProtKB-ARBA"/>
</dbReference>
<proteinExistence type="predicted"/>
<evidence type="ECO:0000256" key="2">
    <source>
        <dbReference type="PIRSR" id="PIRSR005962-1"/>
    </source>
</evidence>
<gene>
    <name evidence="4" type="ORF">FDF74_11295</name>
</gene>
<dbReference type="FunFam" id="3.30.70.360:FF:000001">
    <property type="entry name" value="N-acetyldiaminopimelate deacetylase"/>
    <property type="match status" value="1"/>
</dbReference>
<reference evidence="4 5" key="1">
    <citation type="submission" date="2019-04" db="EMBL/GenBank/DDBJ databases">
        <title>Genome sequencing of Clostridium botulinum Groups I-IV and Clostridium butyricum.</title>
        <authorList>
            <person name="Brunt J."/>
            <person name="Van Vliet A.H.M."/>
            <person name="Stringer S.C."/>
            <person name="Carter A.T."/>
            <person name="Peck M.W."/>
        </authorList>
    </citation>
    <scope>NUCLEOTIDE SEQUENCE [LARGE SCALE GENOMIC DNA]</scope>
    <source>
        <strain evidence="4 5">IFR 18/094</strain>
    </source>
</reference>
<dbReference type="GO" id="GO:0019877">
    <property type="term" value="P:diaminopimelate biosynthetic process"/>
    <property type="evidence" value="ECO:0007669"/>
    <property type="project" value="UniProtKB-ARBA"/>
</dbReference>
<dbReference type="Pfam" id="PF01546">
    <property type="entry name" value="Peptidase_M20"/>
    <property type="match status" value="1"/>
</dbReference>
<sequence length="386" mass="42610">MDVRALSKKNKDYVIKLRREFHKYPEIAFKEFKTSKLIKDELSKLNIEYKTVIDTGIIANIKGRKPGKTLCLRADIDGLAIKEESNLDFKSQNEGFMHACGHDCHIAMLIGACKILNENRNNFNGNIKILFQPAEEIGAGARKVIKEGVLDNVDGVFGIHIWSQMESGSVCVEEGAKWASADVFTINVTGVGGHGSAPHEGVDTIVAASAIVLNLQSISSREISPLEPVVVSIGYIQGGSQYNAISDNVILKGTTRCFNPEIKERFASIIERISKDTAKAYRAEAEVEYIKSPPVLINDKKCSKIAEESCEKIGLKTISFPKILAGEDVAEYMRIVPGAFATLGALNKEKGCVYPHHHPKFKIDEDVLELGVSLHIQYALDFLKQY</sequence>
<dbReference type="Proteomes" id="UP000473885">
    <property type="component" value="Unassembled WGS sequence"/>
</dbReference>
<feature type="binding site" evidence="2">
    <location>
        <position position="160"/>
    </location>
    <ligand>
        <name>Mn(2+)</name>
        <dbReference type="ChEBI" id="CHEBI:29035"/>
        <label>2</label>
    </ligand>
</feature>
<organism evidence="4 5">
    <name type="scientific">Clostridium niameyense</name>
    <dbReference type="NCBI Taxonomy" id="1622073"/>
    <lineage>
        <taxon>Bacteria</taxon>
        <taxon>Bacillati</taxon>
        <taxon>Bacillota</taxon>
        <taxon>Clostridia</taxon>
        <taxon>Eubacteriales</taxon>
        <taxon>Clostridiaceae</taxon>
        <taxon>Clostridium</taxon>
    </lineage>
</organism>
<protein>
    <submittedName>
        <fullName evidence="4">Amidohydrolase</fullName>
    </submittedName>
</protein>
<dbReference type="Gene3D" id="3.40.630.10">
    <property type="entry name" value="Zn peptidases"/>
    <property type="match status" value="1"/>
</dbReference>
<evidence type="ECO:0000313" key="4">
    <source>
        <dbReference type="EMBL" id="NEZ47765.1"/>
    </source>
</evidence>
<dbReference type="Gene3D" id="3.30.70.360">
    <property type="match status" value="1"/>
</dbReference>
<dbReference type="SUPFAM" id="SSF55031">
    <property type="entry name" value="Bacterial exopeptidase dimerisation domain"/>
    <property type="match status" value="1"/>
</dbReference>
<evidence type="ECO:0000259" key="3">
    <source>
        <dbReference type="Pfam" id="PF07687"/>
    </source>
</evidence>
<dbReference type="InterPro" id="IPR036264">
    <property type="entry name" value="Bact_exopeptidase_dim_dom"/>
</dbReference>
<comment type="caution">
    <text evidence="4">The sequence shown here is derived from an EMBL/GenBank/DDBJ whole genome shotgun (WGS) entry which is preliminary data.</text>
</comment>
<comment type="cofactor">
    <cofactor evidence="2">
        <name>Mn(2+)</name>
        <dbReference type="ChEBI" id="CHEBI:29035"/>
    </cofactor>
    <text evidence="2">The Mn(2+) ion enhances activity.</text>
</comment>
<feature type="binding site" evidence="2">
    <location>
        <position position="102"/>
    </location>
    <ligand>
        <name>Mn(2+)</name>
        <dbReference type="ChEBI" id="CHEBI:29035"/>
        <label>2</label>
    </ligand>
</feature>
<accession>A0A6M0RBT8</accession>
<keyword evidence="2" id="KW-0464">Manganese</keyword>
<evidence type="ECO:0000256" key="1">
    <source>
        <dbReference type="ARBA" id="ARBA00022801"/>
    </source>
</evidence>
<feature type="binding site" evidence="2">
    <location>
        <position position="136"/>
    </location>
    <ligand>
        <name>Mn(2+)</name>
        <dbReference type="ChEBI" id="CHEBI:29035"/>
        <label>2</label>
    </ligand>
</feature>
<dbReference type="SUPFAM" id="SSF53187">
    <property type="entry name" value="Zn-dependent exopeptidases"/>
    <property type="match status" value="1"/>
</dbReference>
<keyword evidence="2" id="KW-0479">Metal-binding</keyword>
<dbReference type="NCBIfam" id="TIGR01891">
    <property type="entry name" value="amidohydrolases"/>
    <property type="match status" value="1"/>
</dbReference>
<dbReference type="InterPro" id="IPR002933">
    <property type="entry name" value="Peptidase_M20"/>
</dbReference>
<dbReference type="Pfam" id="PF07687">
    <property type="entry name" value="M20_dimer"/>
    <property type="match status" value="1"/>
</dbReference>
<dbReference type="AlphaFoldDB" id="A0A6M0RBT8"/>
<feature type="binding site" evidence="2">
    <location>
        <position position="100"/>
    </location>
    <ligand>
        <name>Mn(2+)</name>
        <dbReference type="ChEBI" id="CHEBI:29035"/>
        <label>2</label>
    </ligand>
</feature>
<dbReference type="InterPro" id="IPR017439">
    <property type="entry name" value="Amidohydrolase"/>
</dbReference>
<keyword evidence="1 4" id="KW-0378">Hydrolase</keyword>
<evidence type="ECO:0000313" key="5">
    <source>
        <dbReference type="Proteomes" id="UP000473885"/>
    </source>
</evidence>
<dbReference type="PIRSF" id="PIRSF005962">
    <property type="entry name" value="Pept_M20D_amidohydro"/>
    <property type="match status" value="1"/>
</dbReference>
<dbReference type="EMBL" id="SXDP01000012">
    <property type="protein sequence ID" value="NEZ47765.1"/>
    <property type="molecule type" value="Genomic_DNA"/>
</dbReference>
<dbReference type="InterPro" id="IPR011650">
    <property type="entry name" value="Peptidase_M20_dimer"/>
</dbReference>
<name>A0A6M0RBT8_9CLOT</name>
<dbReference type="PANTHER" id="PTHR11014">
    <property type="entry name" value="PEPTIDASE M20 FAMILY MEMBER"/>
    <property type="match status" value="1"/>
</dbReference>
<dbReference type="PANTHER" id="PTHR11014:SF63">
    <property type="entry name" value="METALLOPEPTIDASE, PUTATIVE (AFU_ORTHOLOGUE AFUA_6G09600)-RELATED"/>
    <property type="match status" value="1"/>
</dbReference>
<feature type="binding site" evidence="2">
    <location>
        <position position="357"/>
    </location>
    <ligand>
        <name>Mn(2+)</name>
        <dbReference type="ChEBI" id="CHEBI:29035"/>
        <label>2</label>
    </ligand>
</feature>